<dbReference type="EMBL" id="CP058529">
    <property type="protein sequence ID" value="QLG28653.1"/>
    <property type="molecule type" value="Genomic_DNA"/>
</dbReference>
<reference evidence="1 2" key="1">
    <citation type="submission" date="2020-07" db="EMBL/GenBank/DDBJ databases">
        <title>Gai3-2, isolated from salt lake.</title>
        <authorList>
            <person name="Cui H."/>
            <person name="Shi X."/>
        </authorList>
    </citation>
    <scope>NUCLEOTIDE SEQUENCE [LARGE SCALE GENOMIC DNA]</scope>
    <source>
        <strain evidence="1 2">Gai3-2</strain>
    </source>
</reference>
<gene>
    <name evidence="1" type="ORF">HUG10_14350</name>
</gene>
<organism evidence="1 2">
    <name type="scientific">Halorarum halophilum</name>
    <dbReference type="NCBI Taxonomy" id="2743090"/>
    <lineage>
        <taxon>Archaea</taxon>
        <taxon>Methanobacteriati</taxon>
        <taxon>Methanobacteriota</taxon>
        <taxon>Stenosarchaea group</taxon>
        <taxon>Halobacteria</taxon>
        <taxon>Halobacteriales</taxon>
        <taxon>Haloferacaceae</taxon>
        <taxon>Halorarum</taxon>
    </lineage>
</organism>
<dbReference type="AlphaFoldDB" id="A0A7D5H1P9"/>
<name>A0A7D5H1P9_9EURY</name>
<sequence length="129" mass="14424">MDFSEFVGQLQHRLELPDEGHAVRAARATLTTLGERIVEGEAEDLASPLPMEIDRFLLEADSGQRFPFDEFVDRVAERGRVDRSDAAYHAKVVVDLVSEVAPAGELEQVRGQLPEDFDPLFELVDADEE</sequence>
<evidence type="ECO:0000313" key="2">
    <source>
        <dbReference type="Proteomes" id="UP000509750"/>
    </source>
</evidence>
<dbReference type="KEGG" id="halg:HUG10_14350"/>
<dbReference type="InterPro" id="IPR018727">
    <property type="entry name" value="DUF2267"/>
</dbReference>
<dbReference type="Proteomes" id="UP000509750">
    <property type="component" value="Chromosome"/>
</dbReference>
<dbReference type="GeneID" id="56030037"/>
<protein>
    <submittedName>
        <fullName evidence="1">DUF2267 domain-containing protein</fullName>
    </submittedName>
</protein>
<dbReference type="Gene3D" id="1.10.490.110">
    <property type="entry name" value="Uncharacterized conserved protein DUF2267"/>
    <property type="match status" value="1"/>
</dbReference>
<evidence type="ECO:0000313" key="1">
    <source>
        <dbReference type="EMBL" id="QLG28653.1"/>
    </source>
</evidence>
<accession>A0A7D5H1P9</accession>
<keyword evidence="2" id="KW-1185">Reference proteome</keyword>
<dbReference type="Pfam" id="PF10025">
    <property type="entry name" value="DUF2267"/>
    <property type="match status" value="1"/>
</dbReference>
<proteinExistence type="predicted"/>
<dbReference type="RefSeq" id="WP_179170227.1">
    <property type="nucleotide sequence ID" value="NZ_CP058529.1"/>
</dbReference>
<dbReference type="OrthoDB" id="212282at2157"/>
<dbReference type="InterPro" id="IPR038282">
    <property type="entry name" value="DUF2267_sf"/>
</dbReference>